<keyword evidence="6" id="KW-0472">Membrane</keyword>
<dbReference type="GeneID" id="93072630"/>
<dbReference type="Gene3D" id="2.115.10.20">
    <property type="entry name" value="Glycosyl hydrolase domain, family 43"/>
    <property type="match status" value="1"/>
</dbReference>
<sequence>MTKRKIVLLCIFISIFFAIIIGFLFFYSNTDKEPKKKVIDEKPNYRAVYHFTTPDKWKNDPQKPIFFDGKYHYYYLYNGEYPKGNGTEWRHATSEDLVHWSDEGVAIPKFTNNNGDVWSGSVVVDSENTAGFGKDAVVAILTQPSGKDGAQQQHLWYSTDKGKTFKSYSDNPVMPNPGVKDFRDPKIIWNSKSNKWTILLAEGNKIGFYESDNLKDWQYTGGFFTKDIGIVECPDLFMMKAEDGAYKWVMGASANGKSVGKPNTYAYWTGDFNGKEFIPDESEPQWLDYGFDWYAGVTFESGNISESFIKRYALAWMNNWDYANNTPTTKENFNGIDSIVREISLKKQDDRYSLFSQPVETLNDIVKSTEHLNRVEVTGTKTLEFTGESYELDADISWEDAENVGLRLRESEDKSRHIDVGIFVDGKYSYVNRGFTSHPDAANKYIESRAPFDTSKKKVHLKIIVDKTSIEVFVDDGKVTYSNEAFPDLKDKGISLYSIGGKAVFENIQIKHFDSINEKD</sequence>
<dbReference type="AlphaFoldDB" id="A0A0H3J3J9"/>
<dbReference type="PANTHER" id="PTHR42800:SF1">
    <property type="entry name" value="EXOINULINASE INUD (AFU_ORTHOLOGUE AFUA_5G00480)"/>
    <property type="match status" value="1"/>
</dbReference>
<keyword evidence="12" id="KW-1185">Reference proteome</keyword>
<keyword evidence="4 5" id="KW-0326">Glycosidase</keyword>
<dbReference type="PANTHER" id="PTHR42800">
    <property type="entry name" value="EXOINULINASE INUD (AFU_ORTHOLOGUE AFUA_5G00480)"/>
    <property type="match status" value="1"/>
</dbReference>
<keyword evidence="2 5" id="KW-0378">Hydrolase</keyword>
<feature type="domain" description="Glycosyl hydrolase family 32 N-terminal" evidence="7">
    <location>
        <begin position="50"/>
        <end position="358"/>
    </location>
</feature>
<dbReference type="EMBL" id="CP009268">
    <property type="protein sequence ID" value="AJA50476.1"/>
    <property type="molecule type" value="Genomic_DNA"/>
</dbReference>
<dbReference type="InterPro" id="IPR013320">
    <property type="entry name" value="ConA-like_dom_sf"/>
</dbReference>
<name>A0A0H3J3J9_CLOPA</name>
<evidence type="ECO:0000256" key="5">
    <source>
        <dbReference type="RuleBase" id="RU362110"/>
    </source>
</evidence>
<dbReference type="Gene3D" id="2.60.120.560">
    <property type="entry name" value="Exo-inulinase, domain 1"/>
    <property type="match status" value="1"/>
</dbReference>
<dbReference type="InterPro" id="IPR001362">
    <property type="entry name" value="Glyco_hydro_32"/>
</dbReference>
<dbReference type="Proteomes" id="UP000030905">
    <property type="component" value="Chromosome"/>
</dbReference>
<dbReference type="KEGG" id="cpae:CPAST_c03880"/>
<evidence type="ECO:0000256" key="3">
    <source>
        <dbReference type="ARBA" id="ARBA00023277"/>
    </source>
</evidence>
<evidence type="ECO:0000256" key="6">
    <source>
        <dbReference type="SAM" id="Phobius"/>
    </source>
</evidence>
<dbReference type="CDD" id="cd18622">
    <property type="entry name" value="GH32_Inu-like"/>
    <property type="match status" value="1"/>
</dbReference>
<reference evidence="10 11" key="3">
    <citation type="journal article" name="Genome Announc.">
        <title>Improved Draft Genome Sequence of Clostridium pasteurianum Strain ATCC 6013 (DSM 525) Using a Hybrid Next-Generation Sequencing Approach.</title>
        <authorList>
            <person name="Pyne M.E."/>
            <person name="Utturkar S."/>
            <person name="Brown S.D."/>
            <person name="Moo-Young M."/>
            <person name="Chung D.A."/>
            <person name="Chou C.P."/>
        </authorList>
    </citation>
    <scope>NUCLEOTIDE SEQUENCE [LARGE SCALE GENOMIC DNA]</scope>
    <source>
        <strain evidence="10 11">ATCC 6013</strain>
    </source>
</reference>
<evidence type="ECO:0000313" key="9">
    <source>
        <dbReference type="EMBL" id="AJA50476.1"/>
    </source>
</evidence>
<evidence type="ECO:0000256" key="4">
    <source>
        <dbReference type="ARBA" id="ARBA00023295"/>
    </source>
</evidence>
<comment type="similarity">
    <text evidence="1 5">Belongs to the glycosyl hydrolase 32 family.</text>
</comment>
<dbReference type="PATRIC" id="fig|1262449.3.peg.280"/>
<dbReference type="eggNOG" id="COG1621">
    <property type="taxonomic scope" value="Bacteria"/>
</dbReference>
<dbReference type="SUPFAM" id="SSF49899">
    <property type="entry name" value="Concanavalin A-like lectins/glucanases"/>
    <property type="match status" value="1"/>
</dbReference>
<dbReference type="GO" id="GO:0033912">
    <property type="term" value="F:2,6-beta-fructan 6-levanbiohydrolase activity"/>
    <property type="evidence" value="ECO:0007669"/>
    <property type="project" value="UniProtKB-EC"/>
</dbReference>
<feature type="domain" description="Glycosyl hydrolase family 32 C-terminal" evidence="8">
    <location>
        <begin position="368"/>
        <end position="512"/>
    </location>
</feature>
<evidence type="ECO:0000259" key="7">
    <source>
        <dbReference type="Pfam" id="PF00251"/>
    </source>
</evidence>
<accession>A0A0H3J3J9</accession>
<reference evidence="10" key="2">
    <citation type="submission" date="2015-10" db="EMBL/GenBank/DDBJ databases">
        <title>Improved Draft Genome Sequence of Clostridium pasteurianum Strain ATCC 6013 (DSM 525) Using a Hybrid Next-Generation Sequencing Approach.</title>
        <authorList>
            <person name="Pyne M.E."/>
            <person name="Utturkar S.M."/>
            <person name="Brown S.D."/>
            <person name="Moo-Young M."/>
            <person name="Chung D.A."/>
            <person name="Chou P.C."/>
        </authorList>
    </citation>
    <scope>NUCLEOTIDE SEQUENCE</scope>
    <source>
        <strain evidence="10">ATCC 6013</strain>
    </source>
</reference>
<gene>
    <name evidence="9" type="primary">levB1</name>
    <name evidence="9" type="ORF">CLPA_c03880</name>
    <name evidence="10" type="ORF">CP6013_02760</name>
</gene>
<dbReference type="Pfam" id="PF08244">
    <property type="entry name" value="Glyco_hydro_32C"/>
    <property type="match status" value="1"/>
</dbReference>
<dbReference type="FunFam" id="2.115.10.20:FF:000003">
    <property type="entry name" value="Levanbiose-producing levanase"/>
    <property type="match status" value="1"/>
</dbReference>
<dbReference type="GO" id="GO:0004575">
    <property type="term" value="F:sucrose alpha-glucosidase activity"/>
    <property type="evidence" value="ECO:0007669"/>
    <property type="project" value="TreeGrafter"/>
</dbReference>
<protein>
    <submittedName>
        <fullName evidence="10">2,6-beta-fructan 6-levanbiohydrolase</fullName>
        <ecNumber evidence="9 10">3.2.1.64</ecNumber>
    </submittedName>
    <submittedName>
        <fullName evidence="9">Levanbiose-producing levanase</fullName>
    </submittedName>
</protein>
<dbReference type="Pfam" id="PF00251">
    <property type="entry name" value="Glyco_hydro_32N"/>
    <property type="match status" value="1"/>
</dbReference>
<evidence type="ECO:0000313" key="11">
    <source>
        <dbReference type="Proteomes" id="UP000028042"/>
    </source>
</evidence>
<keyword evidence="6" id="KW-0812">Transmembrane</keyword>
<dbReference type="Proteomes" id="UP000028042">
    <property type="component" value="Unassembled WGS sequence"/>
</dbReference>
<feature type="transmembrane region" description="Helical" evidence="6">
    <location>
        <begin position="6"/>
        <end position="27"/>
    </location>
</feature>
<evidence type="ECO:0000256" key="2">
    <source>
        <dbReference type="ARBA" id="ARBA00022801"/>
    </source>
</evidence>
<dbReference type="GO" id="GO:0005987">
    <property type="term" value="P:sucrose catabolic process"/>
    <property type="evidence" value="ECO:0007669"/>
    <property type="project" value="TreeGrafter"/>
</dbReference>
<proteinExistence type="inferred from homology"/>
<dbReference type="EC" id="3.2.1.64" evidence="9 10"/>
<evidence type="ECO:0000313" key="12">
    <source>
        <dbReference type="Proteomes" id="UP000030905"/>
    </source>
</evidence>
<keyword evidence="6" id="KW-1133">Transmembrane helix</keyword>
<dbReference type="InterPro" id="IPR013148">
    <property type="entry name" value="Glyco_hydro_32_N"/>
</dbReference>
<dbReference type="InterPro" id="IPR023296">
    <property type="entry name" value="Glyco_hydro_beta-prop_sf"/>
</dbReference>
<evidence type="ECO:0000313" key="10">
    <source>
        <dbReference type="EMBL" id="KRU13512.1"/>
    </source>
</evidence>
<evidence type="ECO:0000259" key="8">
    <source>
        <dbReference type="Pfam" id="PF08244"/>
    </source>
</evidence>
<dbReference type="SMART" id="SM00640">
    <property type="entry name" value="Glyco_32"/>
    <property type="match status" value="1"/>
</dbReference>
<reference evidence="9 12" key="1">
    <citation type="journal article" date="2015" name="Genome Announc.">
        <title>Complete Genome Sequence of the Nitrogen-Fixing and Solvent-Producing Clostridium pasteurianum DSM 525.</title>
        <authorList>
            <person name="Poehlein A."/>
            <person name="Grosse-Honebrink A."/>
            <person name="Zhang Y."/>
            <person name="Minton N.P."/>
            <person name="Daniel R."/>
        </authorList>
    </citation>
    <scope>NUCLEOTIDE SEQUENCE [LARGE SCALE GENOMIC DNA]</scope>
    <source>
        <strain evidence="9">DSM 525</strain>
        <strain evidence="12">DSM 525 / ATCC 6013</strain>
    </source>
</reference>
<dbReference type="InterPro" id="IPR013189">
    <property type="entry name" value="Glyco_hydro_32_C"/>
</dbReference>
<dbReference type="GO" id="GO:0005737">
    <property type="term" value="C:cytoplasm"/>
    <property type="evidence" value="ECO:0007669"/>
    <property type="project" value="TreeGrafter"/>
</dbReference>
<organism evidence="9 12">
    <name type="scientific">Clostridium pasteurianum DSM 525 = ATCC 6013</name>
    <dbReference type="NCBI Taxonomy" id="1262449"/>
    <lineage>
        <taxon>Bacteria</taxon>
        <taxon>Bacillati</taxon>
        <taxon>Bacillota</taxon>
        <taxon>Clostridia</taxon>
        <taxon>Eubacteriales</taxon>
        <taxon>Clostridiaceae</taxon>
        <taxon>Clostridium</taxon>
    </lineage>
</organism>
<evidence type="ECO:0000256" key="1">
    <source>
        <dbReference type="ARBA" id="ARBA00009902"/>
    </source>
</evidence>
<keyword evidence="3" id="KW-0119">Carbohydrate metabolism</keyword>
<dbReference type="KEGG" id="cpat:CLPA_c03880"/>
<dbReference type="EMBL" id="JPGY02000001">
    <property type="protein sequence ID" value="KRU13512.1"/>
    <property type="molecule type" value="Genomic_DNA"/>
</dbReference>
<dbReference type="RefSeq" id="WP_003441068.1">
    <property type="nucleotide sequence ID" value="NZ_ANZB01000001.1"/>
</dbReference>
<dbReference type="SUPFAM" id="SSF75005">
    <property type="entry name" value="Arabinanase/levansucrase/invertase"/>
    <property type="match status" value="1"/>
</dbReference>